<keyword evidence="2" id="KW-1185">Reference proteome</keyword>
<dbReference type="EMBL" id="JAACJK010000013">
    <property type="protein sequence ID" value="KAF5338536.1"/>
    <property type="molecule type" value="Genomic_DNA"/>
</dbReference>
<accession>A0A8H5CCF4</accession>
<reference evidence="1 2" key="1">
    <citation type="journal article" date="2020" name="ISME J.">
        <title>Uncovering the hidden diversity of litter-decomposition mechanisms in mushroom-forming fungi.</title>
        <authorList>
            <person name="Floudas D."/>
            <person name="Bentzer J."/>
            <person name="Ahren D."/>
            <person name="Johansson T."/>
            <person name="Persson P."/>
            <person name="Tunlid A."/>
        </authorList>
    </citation>
    <scope>NUCLEOTIDE SEQUENCE [LARGE SCALE GENOMIC DNA]</scope>
    <source>
        <strain evidence="1 2">CBS 175.51</strain>
    </source>
</reference>
<proteinExistence type="predicted"/>
<comment type="caution">
    <text evidence="1">The sequence shown here is derived from an EMBL/GenBank/DDBJ whole genome shotgun (WGS) entry which is preliminary data.</text>
</comment>
<evidence type="ECO:0000313" key="1">
    <source>
        <dbReference type="EMBL" id="KAF5338536.1"/>
    </source>
</evidence>
<dbReference type="OrthoDB" id="2921488at2759"/>
<dbReference type="AlphaFoldDB" id="A0A8H5CCF4"/>
<gene>
    <name evidence="1" type="ORF">D9611_013266</name>
</gene>
<name>A0A8H5CCF4_9AGAR</name>
<dbReference type="Proteomes" id="UP000541558">
    <property type="component" value="Unassembled WGS sequence"/>
</dbReference>
<protein>
    <submittedName>
        <fullName evidence="1">Uncharacterized protein</fullName>
    </submittedName>
</protein>
<sequence>MGLSLPLELIHYLIKASRDDLPTLLQFSLVSKECRAESRRHAFEWVQLGRGSTWHPTVLQGHMNHASERLSLELSESRIKEFHVLLLANPTLGTYVRDLDVGVGFLISPKRFRASRDTLAHDLPAILDLLPSLTSFGITYGSHNLQEWTDLPRELQESVGRCCSSPRIKRLGFTDFTEFPYTLVTSPPNLEELHLSYIFEAKTKSEPTSQPVVRQSRQMKTVSAMAYGSSIVGKLIEEDPGAFSCVVTINWHIQSQVDVDVFGRLTQLCARSLQEVSLEFGVRIGLGHATNLDALELMPQIKRLYLSSRIHLPDTEFEGEYPRFGLSYDLALYQSILQTQHELDVLEVKIELSTYTNFTSTYNLPSRILHNRRVWRTFDEYLASPSARDLPAPIGFHVVVSWGSAEDHRPWDPKEWVFRGQLQKEMRGRLKRSLEAGRVATDYTWYT</sequence>
<evidence type="ECO:0000313" key="2">
    <source>
        <dbReference type="Proteomes" id="UP000541558"/>
    </source>
</evidence>
<organism evidence="1 2">
    <name type="scientific">Ephemerocybe angulata</name>
    <dbReference type="NCBI Taxonomy" id="980116"/>
    <lineage>
        <taxon>Eukaryota</taxon>
        <taxon>Fungi</taxon>
        <taxon>Dikarya</taxon>
        <taxon>Basidiomycota</taxon>
        <taxon>Agaricomycotina</taxon>
        <taxon>Agaricomycetes</taxon>
        <taxon>Agaricomycetidae</taxon>
        <taxon>Agaricales</taxon>
        <taxon>Agaricineae</taxon>
        <taxon>Psathyrellaceae</taxon>
        <taxon>Ephemerocybe</taxon>
    </lineage>
</organism>